<evidence type="ECO:0000313" key="2">
    <source>
        <dbReference type="Proteomes" id="UP000027361"/>
    </source>
</evidence>
<dbReference type="EMBL" id="JMSN01000027">
    <property type="protein sequence ID" value="KDN47974.1"/>
    <property type="molecule type" value="Genomic_DNA"/>
</dbReference>
<dbReference type="Proteomes" id="UP000027361">
    <property type="component" value="Unassembled WGS sequence"/>
</dbReference>
<dbReference type="OrthoDB" id="7772923at2759"/>
<keyword evidence="2" id="KW-1185">Reference proteome</keyword>
<gene>
    <name evidence="1" type="ORF">K437DRAFT_284187</name>
</gene>
<dbReference type="AlphaFoldDB" id="A0A066WA72"/>
<name>A0A066WA72_TILAU</name>
<dbReference type="InParanoid" id="A0A066WA72"/>
<dbReference type="GeneID" id="25266949"/>
<evidence type="ECO:0000313" key="1">
    <source>
        <dbReference type="EMBL" id="KDN47974.1"/>
    </source>
</evidence>
<organism evidence="1 2">
    <name type="scientific">Tilletiaria anomala (strain ATCC 24038 / CBS 436.72 / UBC 951)</name>
    <dbReference type="NCBI Taxonomy" id="1037660"/>
    <lineage>
        <taxon>Eukaryota</taxon>
        <taxon>Fungi</taxon>
        <taxon>Dikarya</taxon>
        <taxon>Basidiomycota</taxon>
        <taxon>Ustilaginomycotina</taxon>
        <taxon>Exobasidiomycetes</taxon>
        <taxon>Georgefischeriales</taxon>
        <taxon>Tilletiariaceae</taxon>
        <taxon>Tilletiaria</taxon>
    </lineage>
</organism>
<accession>A0A066WA72</accession>
<reference evidence="1 2" key="1">
    <citation type="submission" date="2014-05" db="EMBL/GenBank/DDBJ databases">
        <title>Draft genome sequence of a rare smut relative, Tilletiaria anomala UBC 951.</title>
        <authorList>
            <consortium name="DOE Joint Genome Institute"/>
            <person name="Toome M."/>
            <person name="Kuo A."/>
            <person name="Henrissat B."/>
            <person name="Lipzen A."/>
            <person name="Tritt A."/>
            <person name="Yoshinaga Y."/>
            <person name="Zane M."/>
            <person name="Barry K."/>
            <person name="Grigoriev I.V."/>
            <person name="Spatafora J.W."/>
            <person name="Aimea M.C."/>
        </authorList>
    </citation>
    <scope>NUCLEOTIDE SEQUENCE [LARGE SCALE GENOMIC DNA]</scope>
    <source>
        <strain evidence="1 2">UBC 951</strain>
    </source>
</reference>
<dbReference type="RefSeq" id="XP_013243993.1">
    <property type="nucleotide sequence ID" value="XM_013388539.1"/>
</dbReference>
<sequence>MLHSAPNGMTIGMHVEIAREMVFGVLILVDSGHASIVAKVFKLPVDHWLLTYDAPRVGGFEPLHADTKAQSYCPRDCVVQAWAARIERRGQCAGQLSGEHRRSSVKGEGE</sequence>
<proteinExistence type="predicted"/>
<protein>
    <submittedName>
        <fullName evidence="1">Uncharacterized protein</fullName>
    </submittedName>
</protein>
<comment type="caution">
    <text evidence="1">The sequence shown here is derived from an EMBL/GenBank/DDBJ whole genome shotgun (WGS) entry which is preliminary data.</text>
</comment>
<dbReference type="HOGENOM" id="CLU_2172822_0_0_1"/>